<feature type="transmembrane region" description="Helical" evidence="2">
    <location>
        <begin position="33"/>
        <end position="53"/>
    </location>
</feature>
<feature type="transmembrane region" description="Helical" evidence="2">
    <location>
        <begin position="259"/>
        <end position="281"/>
    </location>
</feature>
<keyword evidence="2" id="KW-0812">Transmembrane</keyword>
<name>A0A371CPL3_9APHY</name>
<dbReference type="Proteomes" id="UP000256964">
    <property type="component" value="Unassembled WGS sequence"/>
</dbReference>
<feature type="compositionally biased region" description="Basic and acidic residues" evidence="1">
    <location>
        <begin position="331"/>
        <end position="340"/>
    </location>
</feature>
<evidence type="ECO:0000256" key="1">
    <source>
        <dbReference type="SAM" id="MobiDB-lite"/>
    </source>
</evidence>
<evidence type="ECO:0000256" key="2">
    <source>
        <dbReference type="SAM" id="Phobius"/>
    </source>
</evidence>
<feature type="transmembrane region" description="Helical" evidence="2">
    <location>
        <begin position="148"/>
        <end position="168"/>
    </location>
</feature>
<proteinExistence type="predicted"/>
<sequence length="372" mass="40852">MGRLHPQFGNRHPPRSLTLSPMSNIDLPNAQLVGLWLQLFATGAYFVYLAQCVDVLRGRRRDGMSLWLPIVCALMFVITMITDACDMVQAYEALSSSPGREANPWKVYADVGGTLSLLKNACTIALAIISDCIIVYRTFLVWGSKIPVIIIPVVLLFADIAFGVWSAWTLSQTPNSDNAITAAVSVRARYFFVITFSLNMLCAGLICWKIWRVHSGVPANVARAIRSPTGRVFEVIIETAALYCTHLLILIVSDGVGSNLFFLFLDPLPPVTALVFTMIIVRASTRSRFQPTTTPSEWLGFWHRESGSHSLPAAEGPGRRTQAYDVEGARCADLEPKPNEAGDGDGDGELGGVHWQVPRRLNVGSLTPYDEV</sequence>
<dbReference type="STRING" id="139420.A0A371CPL3"/>
<gene>
    <name evidence="3" type="ORF">OH76DRAFT_1411427</name>
</gene>
<reference evidence="3 4" key="1">
    <citation type="journal article" date="2018" name="Biotechnol. Biofuels">
        <title>Integrative visual omics of the white-rot fungus Polyporus brumalis exposes the biotechnological potential of its oxidative enzymes for delignifying raw plant biomass.</title>
        <authorList>
            <person name="Miyauchi S."/>
            <person name="Rancon A."/>
            <person name="Drula E."/>
            <person name="Hage H."/>
            <person name="Chaduli D."/>
            <person name="Favel A."/>
            <person name="Grisel S."/>
            <person name="Henrissat B."/>
            <person name="Herpoel-Gimbert I."/>
            <person name="Ruiz-Duenas F.J."/>
            <person name="Chevret D."/>
            <person name="Hainaut M."/>
            <person name="Lin J."/>
            <person name="Wang M."/>
            <person name="Pangilinan J."/>
            <person name="Lipzen A."/>
            <person name="Lesage-Meessen L."/>
            <person name="Navarro D."/>
            <person name="Riley R."/>
            <person name="Grigoriev I.V."/>
            <person name="Zhou S."/>
            <person name="Raouche S."/>
            <person name="Rosso M.N."/>
        </authorList>
    </citation>
    <scope>NUCLEOTIDE SEQUENCE [LARGE SCALE GENOMIC DNA]</scope>
    <source>
        <strain evidence="3 4">BRFM 1820</strain>
    </source>
</reference>
<keyword evidence="4" id="KW-1185">Reference proteome</keyword>
<dbReference type="OrthoDB" id="2753342at2759"/>
<evidence type="ECO:0000313" key="4">
    <source>
        <dbReference type="Proteomes" id="UP000256964"/>
    </source>
</evidence>
<feature type="transmembrane region" description="Helical" evidence="2">
    <location>
        <begin position="232"/>
        <end position="253"/>
    </location>
</feature>
<organism evidence="3 4">
    <name type="scientific">Lentinus brumalis</name>
    <dbReference type="NCBI Taxonomy" id="2498619"/>
    <lineage>
        <taxon>Eukaryota</taxon>
        <taxon>Fungi</taxon>
        <taxon>Dikarya</taxon>
        <taxon>Basidiomycota</taxon>
        <taxon>Agaricomycotina</taxon>
        <taxon>Agaricomycetes</taxon>
        <taxon>Polyporales</taxon>
        <taxon>Polyporaceae</taxon>
        <taxon>Lentinus</taxon>
    </lineage>
</organism>
<feature type="transmembrane region" description="Helical" evidence="2">
    <location>
        <begin position="188"/>
        <end position="211"/>
    </location>
</feature>
<dbReference type="EMBL" id="KZ857491">
    <property type="protein sequence ID" value="RDX42192.1"/>
    <property type="molecule type" value="Genomic_DNA"/>
</dbReference>
<evidence type="ECO:0000313" key="3">
    <source>
        <dbReference type="EMBL" id="RDX42192.1"/>
    </source>
</evidence>
<accession>A0A371CPL3</accession>
<dbReference type="AlphaFoldDB" id="A0A371CPL3"/>
<feature type="transmembrane region" description="Helical" evidence="2">
    <location>
        <begin position="117"/>
        <end position="136"/>
    </location>
</feature>
<keyword evidence="2" id="KW-1133">Transmembrane helix</keyword>
<protein>
    <submittedName>
        <fullName evidence="3">Uncharacterized protein</fullName>
    </submittedName>
</protein>
<feature type="transmembrane region" description="Helical" evidence="2">
    <location>
        <begin position="65"/>
        <end position="82"/>
    </location>
</feature>
<feature type="region of interest" description="Disordered" evidence="1">
    <location>
        <begin position="331"/>
        <end position="354"/>
    </location>
</feature>
<keyword evidence="2" id="KW-0472">Membrane</keyword>